<reference evidence="3" key="2">
    <citation type="journal article" date="2021" name="PeerJ">
        <title>Extensive microbial diversity within the chicken gut microbiome revealed by metagenomics and culture.</title>
        <authorList>
            <person name="Gilroy R."/>
            <person name="Ravi A."/>
            <person name="Getino M."/>
            <person name="Pursley I."/>
            <person name="Horton D.L."/>
            <person name="Alikhan N.F."/>
            <person name="Baker D."/>
            <person name="Gharbi K."/>
            <person name="Hall N."/>
            <person name="Watson M."/>
            <person name="Adriaenssens E.M."/>
            <person name="Foster-Nyarko E."/>
            <person name="Jarju S."/>
            <person name="Secka A."/>
            <person name="Antonio M."/>
            <person name="Oren A."/>
            <person name="Chaudhuri R.R."/>
            <person name="La Ragione R."/>
            <person name="Hildebrand F."/>
            <person name="Pallen M.J."/>
        </authorList>
    </citation>
    <scope>NUCLEOTIDE SEQUENCE</scope>
    <source>
        <strain evidence="3">CHK193-30670</strain>
    </source>
</reference>
<proteinExistence type="predicted"/>
<dbReference type="Proteomes" id="UP000824074">
    <property type="component" value="Unassembled WGS sequence"/>
</dbReference>
<name>A0A9D1LIN1_9FIRM</name>
<evidence type="ECO:0000259" key="1">
    <source>
        <dbReference type="PROSITE" id="PS51459"/>
    </source>
</evidence>
<dbReference type="AlphaFoldDB" id="A0A9D1LIN1"/>
<sequence>MKNEIILFEDEDVKLEVNLKDDTVWLSLDQMAKLFNRDKSVISRHIKNAFKEELDYSAVAKFATVQKEGNRDVSRNIDYYNLDMIISVGYRVKSKRGIAFRRWANKVLKDYLLKGYAINNKRLEYLEKTIKLIEIANRADERLESDDAKHILKVIGDYSKALNLLDDYDHKNVKLKKESISDKVITYEDCKNLINTLRFNEESDVFALERSQGLKSIINTLYQTYDGKEVYYSLEEKAANFLYLIVKDHVFIDGNKRIAATLFIYFLQFYDILYKNNKKIIDNNTLAALTILIAESEPNEKNILINLITNFLT</sequence>
<comment type="caution">
    <text evidence="3">The sequence shown here is derived from an EMBL/GenBank/DDBJ whole genome shotgun (WGS) entry which is preliminary data.</text>
</comment>
<dbReference type="InterPro" id="IPR011204">
    <property type="entry name" value="Virulence_RhuM-like"/>
</dbReference>
<dbReference type="Pfam" id="PF13310">
    <property type="entry name" value="Virulence_RhuM"/>
    <property type="match status" value="1"/>
</dbReference>
<feature type="domain" description="Bro-N" evidence="2">
    <location>
        <begin position="1"/>
        <end position="115"/>
    </location>
</feature>
<dbReference type="InterPro" id="IPR036597">
    <property type="entry name" value="Fido-like_dom_sf"/>
</dbReference>
<dbReference type="InterPro" id="IPR003497">
    <property type="entry name" value="BRO_N_domain"/>
</dbReference>
<dbReference type="InterPro" id="IPR003812">
    <property type="entry name" value="Fido"/>
</dbReference>
<dbReference type="PROSITE" id="PS51750">
    <property type="entry name" value="BRO_N"/>
    <property type="match status" value="1"/>
</dbReference>
<protein>
    <submittedName>
        <fullName evidence="3">Virulence protein RhuM/Fic/DOC family protein</fullName>
    </submittedName>
</protein>
<dbReference type="PROSITE" id="PS51459">
    <property type="entry name" value="FIDO"/>
    <property type="match status" value="1"/>
</dbReference>
<reference evidence="3" key="1">
    <citation type="submission" date="2020-10" db="EMBL/GenBank/DDBJ databases">
        <authorList>
            <person name="Gilroy R."/>
        </authorList>
    </citation>
    <scope>NUCLEOTIDE SEQUENCE</scope>
    <source>
        <strain evidence="3">CHK193-30670</strain>
    </source>
</reference>
<dbReference type="Gene3D" id="1.20.120.1870">
    <property type="entry name" value="Fic/DOC protein, Fido domain"/>
    <property type="match status" value="1"/>
</dbReference>
<dbReference type="PANTHER" id="PTHR35810:SF1">
    <property type="entry name" value="CYTOPLASMIC PROTEIN"/>
    <property type="match status" value="1"/>
</dbReference>
<feature type="domain" description="Fido" evidence="1">
    <location>
        <begin position="168"/>
        <end position="313"/>
    </location>
</feature>
<evidence type="ECO:0000313" key="3">
    <source>
        <dbReference type="EMBL" id="HIU40151.1"/>
    </source>
</evidence>
<dbReference type="InterPro" id="IPR053737">
    <property type="entry name" value="Type_II_TA_Toxin"/>
</dbReference>
<gene>
    <name evidence="3" type="ORF">IAB68_02475</name>
</gene>
<evidence type="ECO:0000259" key="2">
    <source>
        <dbReference type="PROSITE" id="PS51750"/>
    </source>
</evidence>
<dbReference type="PANTHER" id="PTHR35810">
    <property type="entry name" value="CYTOPLASMIC PROTEIN-RELATED"/>
    <property type="match status" value="1"/>
</dbReference>
<dbReference type="EMBL" id="DVMT01000027">
    <property type="protein sequence ID" value="HIU40151.1"/>
    <property type="molecule type" value="Genomic_DNA"/>
</dbReference>
<organism evidence="3 4">
    <name type="scientific">Candidatus Aphodocola excrementigallinarum</name>
    <dbReference type="NCBI Taxonomy" id="2840670"/>
    <lineage>
        <taxon>Bacteria</taxon>
        <taxon>Bacillati</taxon>
        <taxon>Bacillota</taxon>
        <taxon>Bacilli</taxon>
        <taxon>Candidatus Aphodocola</taxon>
    </lineage>
</organism>
<evidence type="ECO:0000313" key="4">
    <source>
        <dbReference type="Proteomes" id="UP000824074"/>
    </source>
</evidence>
<accession>A0A9D1LIN1</accession>
<dbReference type="SUPFAM" id="SSF140931">
    <property type="entry name" value="Fic-like"/>
    <property type="match status" value="1"/>
</dbReference>
<dbReference type="Pfam" id="PF02661">
    <property type="entry name" value="Fic"/>
    <property type="match status" value="1"/>
</dbReference>